<evidence type="ECO:0000313" key="3">
    <source>
        <dbReference type="Proteomes" id="UP000665020"/>
    </source>
</evidence>
<dbReference type="SUPFAM" id="SSF53850">
    <property type="entry name" value="Periplasmic binding protein-like II"/>
    <property type="match status" value="1"/>
</dbReference>
<reference evidence="2" key="1">
    <citation type="submission" date="2019-12" db="EMBL/GenBank/DDBJ databases">
        <authorList>
            <person name="zhang j."/>
            <person name="sun C.M."/>
        </authorList>
    </citation>
    <scope>NUCLEOTIDE SEQUENCE</scope>
    <source>
        <strain evidence="2">NS-1</strain>
    </source>
</reference>
<evidence type="ECO:0000256" key="1">
    <source>
        <dbReference type="ARBA" id="ARBA00022729"/>
    </source>
</evidence>
<gene>
    <name evidence="2" type="ORF">GM661_03655</name>
</gene>
<dbReference type="EMBL" id="CP046640">
    <property type="protein sequence ID" value="QTL97134.1"/>
    <property type="molecule type" value="Genomic_DNA"/>
</dbReference>
<evidence type="ECO:0000313" key="2">
    <source>
        <dbReference type="EMBL" id="QTL97134.1"/>
    </source>
</evidence>
<protein>
    <submittedName>
        <fullName evidence="2">ABC transporter substrate-binding protein</fullName>
    </submittedName>
</protein>
<accession>A0A8A7KG45</accession>
<keyword evidence="3" id="KW-1185">Reference proteome</keyword>
<dbReference type="PANTHER" id="PTHR30006">
    <property type="entry name" value="THIAMINE-BINDING PERIPLASMIC PROTEIN-RELATED"/>
    <property type="match status" value="1"/>
</dbReference>
<sequence>MGKKLIIVGRSEFIMSEFKNCNLLALMPCPLKVPFERLITTYLRKKEREGVYLDCTIVANANTHLSFYEEIDNFQDIKEIPDIIISPGLNNLFYHDFYDKFIRPGYFRNPIKYDFEDNFVEIGYQDSRNNYTMFTMNLLVLVVNTARLKGARVPLKFADLLADNYYQNVAIRGRDEFICETVLLNFYKEYGLAGIKKLSYNVREGLHPSQMVKKAKSNSEEDEAIYVMPYFFARTLINHKKIEVIWPEDGALINAISMLVKKDITLEVKELARYIAGPELGNLFARAAFPVANPAVEINVYKKNKFKWLGWDFIRQNDLRKVMEEITAYYLSFQN</sequence>
<keyword evidence="1" id="KW-0732">Signal</keyword>
<dbReference type="Proteomes" id="UP000665020">
    <property type="component" value="Chromosome"/>
</dbReference>
<dbReference type="Gene3D" id="3.40.190.10">
    <property type="entry name" value="Periplasmic binding protein-like II"/>
    <property type="match status" value="2"/>
</dbReference>
<dbReference type="Pfam" id="PF13343">
    <property type="entry name" value="SBP_bac_6"/>
    <property type="match status" value="1"/>
</dbReference>
<organism evidence="2 3">
    <name type="scientific">Iocasia fonsfrigidae</name>
    <dbReference type="NCBI Taxonomy" id="2682810"/>
    <lineage>
        <taxon>Bacteria</taxon>
        <taxon>Bacillati</taxon>
        <taxon>Bacillota</taxon>
        <taxon>Clostridia</taxon>
        <taxon>Halanaerobiales</taxon>
        <taxon>Halanaerobiaceae</taxon>
        <taxon>Iocasia</taxon>
    </lineage>
</organism>
<dbReference type="KEGG" id="ifn:GM661_03655"/>
<name>A0A8A7KG45_9FIRM</name>
<dbReference type="AlphaFoldDB" id="A0A8A7KG45"/>
<dbReference type="PANTHER" id="PTHR30006:SF2">
    <property type="entry name" value="ABC TRANSPORTER SUBSTRATE-BINDING PROTEIN"/>
    <property type="match status" value="1"/>
</dbReference>
<proteinExistence type="predicted"/>